<dbReference type="Proteomes" id="UP000440694">
    <property type="component" value="Unassembled WGS sequence"/>
</dbReference>
<dbReference type="RefSeq" id="WP_154737551.1">
    <property type="nucleotide sequence ID" value="NZ_WMBQ01000001.1"/>
</dbReference>
<proteinExistence type="predicted"/>
<dbReference type="EMBL" id="WMBQ01000001">
    <property type="protein sequence ID" value="MTD92966.1"/>
    <property type="molecule type" value="Genomic_DNA"/>
</dbReference>
<dbReference type="AlphaFoldDB" id="A0A6I3KFM2"/>
<protein>
    <submittedName>
        <fullName evidence="2">Uncharacterized protein</fullName>
    </submittedName>
</protein>
<evidence type="ECO:0000256" key="1">
    <source>
        <dbReference type="SAM" id="Phobius"/>
    </source>
</evidence>
<organism evidence="2 3">
    <name type="scientific">Hyphomicrobium album</name>
    <dbReference type="NCBI Taxonomy" id="2665159"/>
    <lineage>
        <taxon>Bacteria</taxon>
        <taxon>Pseudomonadati</taxon>
        <taxon>Pseudomonadota</taxon>
        <taxon>Alphaproteobacteria</taxon>
        <taxon>Hyphomicrobiales</taxon>
        <taxon>Hyphomicrobiaceae</taxon>
        <taxon>Hyphomicrobium</taxon>
    </lineage>
</organism>
<evidence type="ECO:0000313" key="2">
    <source>
        <dbReference type="EMBL" id="MTD92966.1"/>
    </source>
</evidence>
<reference evidence="2 3" key="1">
    <citation type="submission" date="2019-11" db="EMBL/GenBank/DDBJ databases">
        <title>Identification of a novel strain.</title>
        <authorList>
            <person name="Xu Q."/>
            <person name="Wang G."/>
        </authorList>
    </citation>
    <scope>NUCLEOTIDE SEQUENCE [LARGE SCALE GENOMIC DNA]</scope>
    <source>
        <strain evidence="3">xq</strain>
    </source>
</reference>
<sequence length="78" mass="8159">MRYVVAMVFAFIGAALAIIFLSSSVADWVVARQTFESSDDAENLHMLAFIGTNIAGLIIGWMVGWVIGGAGGSKPPAA</sequence>
<keyword evidence="3" id="KW-1185">Reference proteome</keyword>
<comment type="caution">
    <text evidence="2">The sequence shown here is derived from an EMBL/GenBank/DDBJ whole genome shotgun (WGS) entry which is preliminary data.</text>
</comment>
<feature type="transmembrane region" description="Helical" evidence="1">
    <location>
        <begin position="46"/>
        <end position="67"/>
    </location>
</feature>
<keyword evidence="1" id="KW-0472">Membrane</keyword>
<accession>A0A6I3KFM2</accession>
<gene>
    <name evidence="2" type="ORF">GIW81_01310</name>
</gene>
<evidence type="ECO:0000313" key="3">
    <source>
        <dbReference type="Proteomes" id="UP000440694"/>
    </source>
</evidence>
<name>A0A6I3KFM2_9HYPH</name>
<keyword evidence="1" id="KW-0812">Transmembrane</keyword>
<keyword evidence="1" id="KW-1133">Transmembrane helix</keyword>